<feature type="active site" evidence="5">
    <location>
        <position position="122"/>
    </location>
</feature>
<dbReference type="InterPro" id="IPR001969">
    <property type="entry name" value="Aspartic_peptidase_AS"/>
</dbReference>
<evidence type="ECO:0000256" key="3">
    <source>
        <dbReference type="ARBA" id="ARBA00022750"/>
    </source>
</evidence>
<dbReference type="PANTHER" id="PTHR47966:SF57">
    <property type="entry name" value="PEPTIDASE A1 DOMAIN-CONTAINING PROTEIN"/>
    <property type="match status" value="1"/>
</dbReference>
<keyword evidence="3 6" id="KW-0064">Aspartyl protease</keyword>
<evidence type="ECO:0000256" key="1">
    <source>
        <dbReference type="ARBA" id="ARBA00007447"/>
    </source>
</evidence>
<dbReference type="EMBL" id="RSCE01000012">
    <property type="protein sequence ID" value="RSH78433.1"/>
    <property type="molecule type" value="Genomic_DNA"/>
</dbReference>
<feature type="active site" evidence="5">
    <location>
        <position position="319"/>
    </location>
</feature>
<dbReference type="Pfam" id="PF00026">
    <property type="entry name" value="Asp"/>
    <property type="match status" value="1"/>
</dbReference>
<dbReference type="CDD" id="cd05471">
    <property type="entry name" value="pepsin_like"/>
    <property type="match status" value="1"/>
</dbReference>
<dbReference type="GeneID" id="39586701"/>
<name>A0A427XI36_9TREE</name>
<dbReference type="InterPro" id="IPR001461">
    <property type="entry name" value="Aspartic_peptidase_A1"/>
</dbReference>
<comment type="similarity">
    <text evidence="1 6">Belongs to the peptidase A1 family.</text>
</comment>
<dbReference type="STRING" id="105984.A0A427XI36"/>
<dbReference type="InterPro" id="IPR021109">
    <property type="entry name" value="Peptidase_aspartic_dom_sf"/>
</dbReference>
<dbReference type="AlphaFoldDB" id="A0A427XI36"/>
<feature type="chain" id="PRO_5019342721" description="Peptidase A1 domain-containing protein" evidence="7">
    <location>
        <begin position="19"/>
        <end position="469"/>
    </location>
</feature>
<keyword evidence="2 6" id="KW-0645">Protease</keyword>
<keyword evidence="4 6" id="KW-0378">Hydrolase</keyword>
<dbReference type="GO" id="GO:0006508">
    <property type="term" value="P:proteolysis"/>
    <property type="evidence" value="ECO:0007669"/>
    <property type="project" value="UniProtKB-KW"/>
</dbReference>
<dbReference type="Proteomes" id="UP000279236">
    <property type="component" value="Unassembled WGS sequence"/>
</dbReference>
<proteinExistence type="inferred from homology"/>
<dbReference type="PROSITE" id="PS51767">
    <property type="entry name" value="PEPTIDASE_A1"/>
    <property type="match status" value="1"/>
</dbReference>
<dbReference type="RefSeq" id="XP_028473580.1">
    <property type="nucleotide sequence ID" value="XM_028617902.1"/>
</dbReference>
<evidence type="ECO:0000313" key="9">
    <source>
        <dbReference type="EMBL" id="RSH78433.1"/>
    </source>
</evidence>
<dbReference type="OrthoDB" id="771136at2759"/>
<gene>
    <name evidence="9" type="ORF">EHS24_002158</name>
</gene>
<dbReference type="PANTHER" id="PTHR47966">
    <property type="entry name" value="BETA-SITE APP-CLEAVING ENZYME, ISOFORM A-RELATED"/>
    <property type="match status" value="1"/>
</dbReference>
<evidence type="ECO:0000256" key="2">
    <source>
        <dbReference type="ARBA" id="ARBA00022670"/>
    </source>
</evidence>
<dbReference type="PROSITE" id="PS00141">
    <property type="entry name" value="ASP_PROTEASE"/>
    <property type="match status" value="1"/>
</dbReference>
<dbReference type="Gene3D" id="2.40.70.10">
    <property type="entry name" value="Acid Proteases"/>
    <property type="match status" value="2"/>
</dbReference>
<feature type="signal peptide" evidence="7">
    <location>
        <begin position="1"/>
        <end position="18"/>
    </location>
</feature>
<evidence type="ECO:0000256" key="6">
    <source>
        <dbReference type="RuleBase" id="RU000454"/>
    </source>
</evidence>
<dbReference type="InterPro" id="IPR033121">
    <property type="entry name" value="PEPTIDASE_A1"/>
</dbReference>
<keyword evidence="7" id="KW-0732">Signal</keyword>
<evidence type="ECO:0000259" key="8">
    <source>
        <dbReference type="PROSITE" id="PS51767"/>
    </source>
</evidence>
<dbReference type="InterPro" id="IPR034164">
    <property type="entry name" value="Pepsin-like_dom"/>
</dbReference>
<evidence type="ECO:0000256" key="4">
    <source>
        <dbReference type="ARBA" id="ARBA00022801"/>
    </source>
</evidence>
<keyword evidence="10" id="KW-1185">Reference proteome</keyword>
<dbReference type="GO" id="GO:0004190">
    <property type="term" value="F:aspartic-type endopeptidase activity"/>
    <property type="evidence" value="ECO:0007669"/>
    <property type="project" value="UniProtKB-KW"/>
</dbReference>
<reference evidence="9 10" key="1">
    <citation type="submission" date="2018-11" db="EMBL/GenBank/DDBJ databases">
        <title>Genome sequence of Apiotrichum porosum DSM 27194.</title>
        <authorList>
            <person name="Aliyu H."/>
            <person name="Gorte O."/>
            <person name="Ochsenreither K."/>
        </authorList>
    </citation>
    <scope>NUCLEOTIDE SEQUENCE [LARGE SCALE GENOMIC DNA]</scope>
    <source>
        <strain evidence="9 10">DSM 27194</strain>
    </source>
</reference>
<organism evidence="9 10">
    <name type="scientific">Apiotrichum porosum</name>
    <dbReference type="NCBI Taxonomy" id="105984"/>
    <lineage>
        <taxon>Eukaryota</taxon>
        <taxon>Fungi</taxon>
        <taxon>Dikarya</taxon>
        <taxon>Basidiomycota</taxon>
        <taxon>Agaricomycotina</taxon>
        <taxon>Tremellomycetes</taxon>
        <taxon>Trichosporonales</taxon>
        <taxon>Trichosporonaceae</taxon>
        <taxon>Apiotrichum</taxon>
    </lineage>
</organism>
<dbReference type="FunFam" id="2.40.70.10:FF:000115">
    <property type="entry name" value="Lysosomal aspartic protease"/>
    <property type="match status" value="1"/>
</dbReference>
<feature type="domain" description="Peptidase A1" evidence="8">
    <location>
        <begin position="104"/>
        <end position="437"/>
    </location>
</feature>
<protein>
    <recommendedName>
        <fullName evidence="8">Peptidase A1 domain-containing protein</fullName>
    </recommendedName>
</protein>
<dbReference type="PRINTS" id="PR00792">
    <property type="entry name" value="PEPSIN"/>
</dbReference>
<evidence type="ECO:0000313" key="10">
    <source>
        <dbReference type="Proteomes" id="UP000279236"/>
    </source>
</evidence>
<comment type="caution">
    <text evidence="9">The sequence shown here is derived from an EMBL/GenBank/DDBJ whole genome shotgun (WGS) entry which is preliminary data.</text>
</comment>
<evidence type="ECO:0000256" key="5">
    <source>
        <dbReference type="PIRSR" id="PIRSR601461-1"/>
    </source>
</evidence>
<dbReference type="SUPFAM" id="SSF50630">
    <property type="entry name" value="Acid proteases"/>
    <property type="match status" value="1"/>
</dbReference>
<evidence type="ECO:0000256" key="7">
    <source>
        <dbReference type="SAM" id="SignalP"/>
    </source>
</evidence>
<accession>A0A427XI36</accession>
<sequence length="469" mass="51216">MYATTVFAILSLALSVSAEPKPVLATGSSGPVTLPLYHASGRPDPNAGSRAGWWLRRKSLLTRRKYARHLDATAHAHLKRDIVDFERGLAGQEVITTWERDTMYSAKLEVGTPAQTFELQLDTGSSDMYLYSSACANCPGGPKFDYTKSSTYHAGDPSDELQYGIGYAKGIWANDTVSIAGATVFEQTFQATNDTDDSYANTTISGLIGLAWPALASVAMPLWINLMDQWDDKRFAFALARVSLTDGTNPWEDGAAPGGVVTLGEESAEVMAGVDDSLYTGEIIYHNLTGNDYWRVDMESVNINGQVLSTGKNLSAIIDTGSTLLTGPTEQVKAFYSHIPGSSPTSYEGTDGFYQFPCANADQLDVQLTFNGVSYPIDYYDMIFRPVTNGTPDIEDGMCFGAMFGYDFDNINWIIGDTFLKNVVSVFQYDPPAVGFATPVTHRAGWYGANKKDAGRKTQKGPHRQDNHW</sequence>